<gene>
    <name evidence="1" type="ORF">GKE97_16795</name>
</gene>
<sequence>MIQITADQIERVNLILSGVPKGAEKAMASVIRRANNTVRSEALKGITSVYAITRQNVRADTTIKVRTQKADGGVVGMVSFAGYKIPLYRFNVSPTLPVQRATVSAAVLAESGRTPFAHAFIAKMKSGHTGMFERDGTGRLPITEFMGPSAAQMAANSVVVEQVEEKAQEVINKRIEHEITRILNGYGG</sequence>
<evidence type="ECO:0000313" key="2">
    <source>
        <dbReference type="Proteomes" id="UP000434475"/>
    </source>
</evidence>
<dbReference type="Proteomes" id="UP000434475">
    <property type="component" value="Unassembled WGS sequence"/>
</dbReference>
<reference evidence="1 2" key="1">
    <citation type="journal article" date="2019" name="Nat. Med.">
        <title>A library of human gut bacterial isolates paired with longitudinal multiomics data enables mechanistic microbiome research.</title>
        <authorList>
            <person name="Poyet M."/>
            <person name="Groussin M."/>
            <person name="Gibbons S.M."/>
            <person name="Avila-Pacheco J."/>
            <person name="Jiang X."/>
            <person name="Kearney S.M."/>
            <person name="Perrotta A.R."/>
            <person name="Berdy B."/>
            <person name="Zhao S."/>
            <person name="Lieberman T.D."/>
            <person name="Swanson P.K."/>
            <person name="Smith M."/>
            <person name="Roesemann S."/>
            <person name="Alexander J.E."/>
            <person name="Rich S.A."/>
            <person name="Livny J."/>
            <person name="Vlamakis H."/>
            <person name="Clish C."/>
            <person name="Bullock K."/>
            <person name="Deik A."/>
            <person name="Scott J."/>
            <person name="Pierce K.A."/>
            <person name="Xavier R.J."/>
            <person name="Alm E.J."/>
        </authorList>
    </citation>
    <scope>NUCLEOTIDE SEQUENCE [LARGE SCALE GENOMIC DNA]</scope>
    <source>
        <strain evidence="1 2">BIOML-A2</strain>
    </source>
</reference>
<name>A0A6I2R3E0_FLAPL</name>
<dbReference type="Pfam" id="PF06763">
    <property type="entry name" value="Minor_tail_Z"/>
    <property type="match status" value="1"/>
</dbReference>
<evidence type="ECO:0000313" key="1">
    <source>
        <dbReference type="EMBL" id="MSB21164.1"/>
    </source>
</evidence>
<dbReference type="EMBL" id="WKPR01000020">
    <property type="protein sequence ID" value="MSB21164.1"/>
    <property type="molecule type" value="Genomic_DNA"/>
</dbReference>
<proteinExistence type="predicted"/>
<dbReference type="RefSeq" id="WP_172697896.1">
    <property type="nucleotide sequence ID" value="NZ_WKPR01000020.1"/>
</dbReference>
<protein>
    <recommendedName>
        <fullName evidence="3">Prophage minor tail protein Z (GPZ)</fullName>
    </recommendedName>
</protein>
<accession>A0A6I2R3E0</accession>
<dbReference type="AlphaFoldDB" id="A0A6I2R3E0"/>
<organism evidence="1 2">
    <name type="scientific">Flavonifractor plautii</name>
    <name type="common">Fusobacterium plautii</name>
    <dbReference type="NCBI Taxonomy" id="292800"/>
    <lineage>
        <taxon>Bacteria</taxon>
        <taxon>Bacillati</taxon>
        <taxon>Bacillota</taxon>
        <taxon>Clostridia</taxon>
        <taxon>Eubacteriales</taxon>
        <taxon>Oscillospiraceae</taxon>
        <taxon>Flavonifractor</taxon>
    </lineage>
</organism>
<comment type="caution">
    <text evidence="1">The sequence shown here is derived from an EMBL/GenBank/DDBJ whole genome shotgun (WGS) entry which is preliminary data.</text>
</comment>
<evidence type="ECO:0008006" key="3">
    <source>
        <dbReference type="Google" id="ProtNLM"/>
    </source>
</evidence>
<dbReference type="InterPro" id="IPR010633">
    <property type="entry name" value="Phage_lambda_GpZ"/>
</dbReference>